<reference evidence="1" key="1">
    <citation type="submission" date="2019-08" db="EMBL/GenBank/DDBJ databases">
        <authorList>
            <person name="Kucharzyk K."/>
            <person name="Murdoch R.W."/>
            <person name="Higgins S."/>
            <person name="Loffler F."/>
        </authorList>
    </citation>
    <scope>NUCLEOTIDE SEQUENCE</scope>
</reference>
<comment type="caution">
    <text evidence="1">The sequence shown here is derived from an EMBL/GenBank/DDBJ whole genome shotgun (WGS) entry which is preliminary data.</text>
</comment>
<sequence>MRKMIENGGINNDTKDKMFITAKAVHLDLRVFPFKFTLYFSSMSITPITILYEINIDMQVDVKAKM</sequence>
<accession>A0A645F2K5</accession>
<proteinExistence type="predicted"/>
<protein>
    <submittedName>
        <fullName evidence="1">Uncharacterized protein</fullName>
    </submittedName>
</protein>
<name>A0A645F2K5_9ZZZZ</name>
<organism evidence="1">
    <name type="scientific">bioreactor metagenome</name>
    <dbReference type="NCBI Taxonomy" id="1076179"/>
    <lineage>
        <taxon>unclassified sequences</taxon>
        <taxon>metagenomes</taxon>
        <taxon>ecological metagenomes</taxon>
    </lineage>
</organism>
<gene>
    <name evidence="1" type="ORF">SDC9_155014</name>
</gene>
<dbReference type="EMBL" id="VSSQ01053744">
    <property type="protein sequence ID" value="MPN07742.1"/>
    <property type="molecule type" value="Genomic_DNA"/>
</dbReference>
<dbReference type="AlphaFoldDB" id="A0A645F2K5"/>
<evidence type="ECO:0000313" key="1">
    <source>
        <dbReference type="EMBL" id="MPN07742.1"/>
    </source>
</evidence>